<accession>A0A151AWR5</accession>
<dbReference type="EMBL" id="LTBC01000007">
    <property type="protein sequence ID" value="KYH31867.1"/>
    <property type="molecule type" value="Genomic_DNA"/>
</dbReference>
<dbReference type="PATRIC" id="fig|1122241.3.peg.2140"/>
<evidence type="ECO:0000313" key="1">
    <source>
        <dbReference type="EMBL" id="KYH31867.1"/>
    </source>
</evidence>
<name>A0A151AWR5_9FIRM</name>
<protein>
    <submittedName>
        <fullName evidence="1">Uncharacterized protein</fullName>
    </submittedName>
</protein>
<evidence type="ECO:0000313" key="2">
    <source>
        <dbReference type="Proteomes" id="UP000075670"/>
    </source>
</evidence>
<sequence>MYGPYLIAFIDDASRLITNAQFFWEQNYTAVQMTLVLFVLCHIVYLPDCDIIFA</sequence>
<gene>
    <name evidence="1" type="ORF">MOMUL_20110</name>
</gene>
<keyword evidence="2" id="KW-1185">Reference proteome</keyword>
<proteinExistence type="predicted"/>
<organism evidence="1 2">
    <name type="scientific">Moorella mulderi DSM 14980</name>
    <dbReference type="NCBI Taxonomy" id="1122241"/>
    <lineage>
        <taxon>Bacteria</taxon>
        <taxon>Bacillati</taxon>
        <taxon>Bacillota</taxon>
        <taxon>Clostridia</taxon>
        <taxon>Neomoorellales</taxon>
        <taxon>Neomoorellaceae</taxon>
        <taxon>Neomoorella</taxon>
    </lineage>
</organism>
<dbReference type="AlphaFoldDB" id="A0A151AWR5"/>
<comment type="caution">
    <text evidence="1">The sequence shown here is derived from an EMBL/GenBank/DDBJ whole genome shotgun (WGS) entry which is preliminary data.</text>
</comment>
<reference evidence="1 2" key="1">
    <citation type="submission" date="2016-02" db="EMBL/GenBank/DDBJ databases">
        <title>Genome sequence of Moorella mulderi DSM 14980.</title>
        <authorList>
            <person name="Poehlein A."/>
            <person name="Daniel R."/>
        </authorList>
    </citation>
    <scope>NUCLEOTIDE SEQUENCE [LARGE SCALE GENOMIC DNA]</scope>
    <source>
        <strain evidence="1 2">DSM 14980</strain>
    </source>
</reference>
<dbReference type="Proteomes" id="UP000075670">
    <property type="component" value="Unassembled WGS sequence"/>
</dbReference>